<comment type="caution">
    <text evidence="7">The sequence shown here is derived from an EMBL/GenBank/DDBJ whole genome shotgun (WGS) entry which is preliminary data.</text>
</comment>
<evidence type="ECO:0000313" key="7">
    <source>
        <dbReference type="EMBL" id="KPL60799.1"/>
    </source>
</evidence>
<dbReference type="Proteomes" id="UP000050398">
    <property type="component" value="Unassembled WGS sequence"/>
</dbReference>
<dbReference type="EMBL" id="LIXZ01000002">
    <property type="protein sequence ID" value="KPL60799.1"/>
    <property type="molecule type" value="Genomic_DNA"/>
</dbReference>
<dbReference type="OrthoDB" id="48998at2"/>
<reference evidence="7 8" key="1">
    <citation type="submission" date="2015-08" db="EMBL/GenBank/DDBJ databases">
        <title>Draft Genome Sequence of Bacillus vietnamensis UCD-SED5.</title>
        <authorList>
            <person name="Lee R.D."/>
            <person name="Jospin G."/>
            <person name="Lang J.M."/>
            <person name="Coil D.A."/>
            <person name="Eisen J.A."/>
        </authorList>
    </citation>
    <scope>NUCLEOTIDE SEQUENCE [LARGE SCALE GENOMIC DNA]</scope>
    <source>
        <strain evidence="7 8">UCD-SED5</strain>
    </source>
</reference>
<evidence type="ECO:0000256" key="4">
    <source>
        <dbReference type="ARBA" id="ARBA00022807"/>
    </source>
</evidence>
<dbReference type="eggNOG" id="COG2868">
    <property type="taxonomic scope" value="Bacteria"/>
</dbReference>
<dbReference type="AlphaFoldDB" id="A0A0P6W045"/>
<dbReference type="PATRIC" id="fig|218284.4.peg.724"/>
<keyword evidence="1" id="KW-0690">Ribosome biogenesis</keyword>
<dbReference type="RefSeq" id="WP_060670847.1">
    <property type="nucleotide sequence ID" value="NZ_LIXZ01000002.1"/>
</dbReference>
<dbReference type="GO" id="GO:0006508">
    <property type="term" value="P:proteolysis"/>
    <property type="evidence" value="ECO:0007669"/>
    <property type="project" value="UniProtKB-KW"/>
</dbReference>
<comment type="similarity">
    <text evidence="5">Belongs to the Prp family.</text>
</comment>
<dbReference type="GO" id="GO:0008234">
    <property type="term" value="F:cysteine-type peptidase activity"/>
    <property type="evidence" value="ECO:0007669"/>
    <property type="project" value="UniProtKB-KW"/>
</dbReference>
<organism evidence="7 8">
    <name type="scientific">Rossellomorea vietnamensis</name>
    <dbReference type="NCBI Taxonomy" id="218284"/>
    <lineage>
        <taxon>Bacteria</taxon>
        <taxon>Bacillati</taxon>
        <taxon>Bacillota</taxon>
        <taxon>Bacilli</taxon>
        <taxon>Bacillales</taxon>
        <taxon>Bacillaceae</taxon>
        <taxon>Rossellomorea</taxon>
    </lineage>
</organism>
<proteinExistence type="inferred from homology"/>
<dbReference type="CDD" id="cd16332">
    <property type="entry name" value="Prp-like"/>
    <property type="match status" value="1"/>
</dbReference>
<protein>
    <recommendedName>
        <fullName evidence="6">Ribosomal processing cysteine protease Prp</fullName>
    </recommendedName>
</protein>
<dbReference type="Gene3D" id="3.30.70.1490">
    <property type="entry name" value="Cysteine protease Prp"/>
    <property type="match status" value="1"/>
</dbReference>
<evidence type="ECO:0000313" key="8">
    <source>
        <dbReference type="Proteomes" id="UP000050398"/>
    </source>
</evidence>
<dbReference type="PANTHER" id="PTHR39178:SF1">
    <property type="entry name" value="RIBOSOMAL-PROCESSING CYSTEINE PROTEASE PRP"/>
    <property type="match status" value="1"/>
</dbReference>
<dbReference type="NCBIfam" id="NF011126">
    <property type="entry name" value="PRK14553.1-6"/>
    <property type="match status" value="1"/>
</dbReference>
<evidence type="ECO:0000256" key="6">
    <source>
        <dbReference type="ARBA" id="ARBA00044538"/>
    </source>
</evidence>
<evidence type="ECO:0000256" key="5">
    <source>
        <dbReference type="ARBA" id="ARBA00044503"/>
    </source>
</evidence>
<dbReference type="Pfam" id="PF04327">
    <property type="entry name" value="Peptidase_Prp"/>
    <property type="match status" value="1"/>
</dbReference>
<dbReference type="PANTHER" id="PTHR39178">
    <property type="entry name" value="HYPOTHETICAL RIBOSOME-ASSOCIATED PROTEIN"/>
    <property type="match status" value="1"/>
</dbReference>
<keyword evidence="2" id="KW-0645">Protease</keyword>
<keyword evidence="4" id="KW-0788">Thiol protease</keyword>
<dbReference type="InterPro" id="IPR007422">
    <property type="entry name" value="Peptidase_Prp"/>
</dbReference>
<sequence>MINVYVERSSGKRIRSFSMDGHADFAENGQDIVCAGASAVSFGSINAIMALTGVEPSIEQSSDGGSLRCVIPDDLPEETESKIQLLLDGMLISLQTIERDYSDFIKITFKK</sequence>
<dbReference type="SUPFAM" id="SSF118010">
    <property type="entry name" value="TM1457-like"/>
    <property type="match status" value="1"/>
</dbReference>
<evidence type="ECO:0000256" key="2">
    <source>
        <dbReference type="ARBA" id="ARBA00022670"/>
    </source>
</evidence>
<name>A0A0P6W045_9BACI</name>
<gene>
    <name evidence="7" type="ORF">AM506_03405</name>
</gene>
<evidence type="ECO:0000256" key="1">
    <source>
        <dbReference type="ARBA" id="ARBA00022517"/>
    </source>
</evidence>
<accession>A0A0P6W045</accession>
<dbReference type="InterPro" id="IPR036764">
    <property type="entry name" value="Peptidase_Prp_sf"/>
</dbReference>
<dbReference type="GO" id="GO:0042254">
    <property type="term" value="P:ribosome biogenesis"/>
    <property type="evidence" value="ECO:0007669"/>
    <property type="project" value="UniProtKB-KW"/>
</dbReference>
<keyword evidence="3" id="KW-0378">Hydrolase</keyword>
<evidence type="ECO:0000256" key="3">
    <source>
        <dbReference type="ARBA" id="ARBA00022801"/>
    </source>
</evidence>